<reference evidence="1 2" key="1">
    <citation type="journal article" date="2020" name="Cell">
        <title>Large-Scale Comparative Analyses of Tick Genomes Elucidate Their Genetic Diversity and Vector Capacities.</title>
        <authorList>
            <consortium name="Tick Genome and Microbiome Consortium (TIGMIC)"/>
            <person name="Jia N."/>
            <person name="Wang J."/>
            <person name="Shi W."/>
            <person name="Du L."/>
            <person name="Sun Y."/>
            <person name="Zhan W."/>
            <person name="Jiang J.F."/>
            <person name="Wang Q."/>
            <person name="Zhang B."/>
            <person name="Ji P."/>
            <person name="Bell-Sakyi L."/>
            <person name="Cui X.M."/>
            <person name="Yuan T.T."/>
            <person name="Jiang B.G."/>
            <person name="Yang W.F."/>
            <person name="Lam T.T."/>
            <person name="Chang Q.C."/>
            <person name="Ding S.J."/>
            <person name="Wang X.J."/>
            <person name="Zhu J.G."/>
            <person name="Ruan X.D."/>
            <person name="Zhao L."/>
            <person name="Wei J.T."/>
            <person name="Ye R.Z."/>
            <person name="Que T.C."/>
            <person name="Du C.H."/>
            <person name="Zhou Y.H."/>
            <person name="Cheng J.X."/>
            <person name="Dai P.F."/>
            <person name="Guo W.B."/>
            <person name="Han X.H."/>
            <person name="Huang E.J."/>
            <person name="Li L.F."/>
            <person name="Wei W."/>
            <person name="Gao Y.C."/>
            <person name="Liu J.Z."/>
            <person name="Shao H.Z."/>
            <person name="Wang X."/>
            <person name="Wang C.C."/>
            <person name="Yang T.C."/>
            <person name="Huo Q.B."/>
            <person name="Li W."/>
            <person name="Chen H.Y."/>
            <person name="Chen S.E."/>
            <person name="Zhou L.G."/>
            <person name="Ni X.B."/>
            <person name="Tian J.H."/>
            <person name="Sheng Y."/>
            <person name="Liu T."/>
            <person name="Pan Y.S."/>
            <person name="Xia L.Y."/>
            <person name="Li J."/>
            <person name="Zhao F."/>
            <person name="Cao W.C."/>
        </authorList>
    </citation>
    <scope>NUCLEOTIDE SEQUENCE [LARGE SCALE GENOMIC DNA]</scope>
    <source>
        <strain evidence="1">HaeL-2018</strain>
    </source>
</reference>
<dbReference type="EMBL" id="JABSTR010001444">
    <property type="protein sequence ID" value="KAH9384030.1"/>
    <property type="molecule type" value="Genomic_DNA"/>
</dbReference>
<dbReference type="VEuPathDB" id="VectorBase:HLOH_045915"/>
<dbReference type="Proteomes" id="UP000821853">
    <property type="component" value="Unassembled WGS sequence"/>
</dbReference>
<proteinExistence type="predicted"/>
<accession>A0A9J6H8G7</accession>
<evidence type="ECO:0000313" key="1">
    <source>
        <dbReference type="EMBL" id="KAH9384030.1"/>
    </source>
</evidence>
<dbReference type="OrthoDB" id="6505885at2759"/>
<evidence type="ECO:0000313" key="2">
    <source>
        <dbReference type="Proteomes" id="UP000821853"/>
    </source>
</evidence>
<dbReference type="AlphaFoldDB" id="A0A9J6H8G7"/>
<gene>
    <name evidence="1" type="ORF">HPB48_026013</name>
</gene>
<sequence>MISSRVEGSDLKDYVVRTSVLNHEQLKAYKSMEAHNYRTSGFIHKPQFKEFGDNVIVREKLNHLHLLPAEPLEPWLLVKKDCTVKHPAEPTNAVTSLSNVIPGAPLKRTRNKW</sequence>
<dbReference type="PANTHER" id="PTHR47526">
    <property type="entry name" value="ATP-DEPENDENT DNA HELICASE"/>
    <property type="match status" value="1"/>
</dbReference>
<comment type="caution">
    <text evidence="1">The sequence shown here is derived from an EMBL/GenBank/DDBJ whole genome shotgun (WGS) entry which is preliminary data.</text>
</comment>
<protein>
    <submittedName>
        <fullName evidence="1">Uncharacterized protein</fullName>
    </submittedName>
</protein>
<dbReference type="PANTHER" id="PTHR47526:SF3">
    <property type="entry name" value="PHD-TYPE DOMAIN-CONTAINING PROTEIN"/>
    <property type="match status" value="1"/>
</dbReference>
<organism evidence="1 2">
    <name type="scientific">Haemaphysalis longicornis</name>
    <name type="common">Bush tick</name>
    <dbReference type="NCBI Taxonomy" id="44386"/>
    <lineage>
        <taxon>Eukaryota</taxon>
        <taxon>Metazoa</taxon>
        <taxon>Ecdysozoa</taxon>
        <taxon>Arthropoda</taxon>
        <taxon>Chelicerata</taxon>
        <taxon>Arachnida</taxon>
        <taxon>Acari</taxon>
        <taxon>Parasitiformes</taxon>
        <taxon>Ixodida</taxon>
        <taxon>Ixodoidea</taxon>
        <taxon>Ixodidae</taxon>
        <taxon>Haemaphysalinae</taxon>
        <taxon>Haemaphysalis</taxon>
    </lineage>
</organism>
<name>A0A9J6H8G7_HAELO</name>
<keyword evidence="2" id="KW-1185">Reference proteome</keyword>